<dbReference type="EMBL" id="DSLG01000008">
    <property type="protein sequence ID" value="HEA87979.1"/>
    <property type="molecule type" value="Genomic_DNA"/>
</dbReference>
<feature type="domain" description="NFACT protein RNA binding" evidence="1">
    <location>
        <begin position="235"/>
        <end position="333"/>
    </location>
</feature>
<evidence type="ECO:0000259" key="1">
    <source>
        <dbReference type="Pfam" id="PF18297"/>
    </source>
</evidence>
<dbReference type="PANTHER" id="PTHR11933">
    <property type="entry name" value="TRNA 5-METHYLAMINOMETHYL-2-THIOURIDYLATE -METHYLTRANSFERASE"/>
    <property type="match status" value="1"/>
</dbReference>
<dbReference type="AlphaFoldDB" id="A0A7C1NB17"/>
<sequence>MSVRKQAGMAKAVGLLSGGLDSSLAVKIILEQGIEVVGLHFVTPFCTCTRKGCENEARKAAVRFGIQVRTVRLGAEYIELIRAPRYGYGRNMNPCIDCRIMMFSRAREFMEEIGADFVFTGEVLNERPMSQNFHALGLIARKSGLNGRLLRPLSARFFDPTIPELSGIVDRDKLLAICGRSRKPQMALAQAKGVYDYPCPAGGCRLTDPNFARRLRDAFQHGEFSMTDIYLLRYGRHLRLPTGIKLIVGRNEQENTVLRAWVKNGDYLVLEARDVAGPVVLVKNTTSQADIELAARICLAYSDYRGGDSQPVVVEHGTEITVPPISKKEVRGYLI</sequence>
<organism evidence="2">
    <name type="scientific">candidate division WOR-3 bacterium</name>
    <dbReference type="NCBI Taxonomy" id="2052148"/>
    <lineage>
        <taxon>Bacteria</taxon>
        <taxon>Bacteria division WOR-3</taxon>
    </lineage>
</organism>
<accession>A0A7C1NB17</accession>
<name>A0A7C1NB17_UNCW3</name>
<evidence type="ECO:0000313" key="3">
    <source>
        <dbReference type="EMBL" id="HFJ53817.1"/>
    </source>
</evidence>
<evidence type="ECO:0000313" key="2">
    <source>
        <dbReference type="EMBL" id="HEA87979.1"/>
    </source>
</evidence>
<dbReference type="SUPFAM" id="SSF52402">
    <property type="entry name" value="Adenine nucleotide alpha hydrolases-like"/>
    <property type="match status" value="1"/>
</dbReference>
<dbReference type="InterPro" id="IPR014729">
    <property type="entry name" value="Rossmann-like_a/b/a_fold"/>
</dbReference>
<protein>
    <submittedName>
        <fullName evidence="2">DUF814 domain-containing protein</fullName>
    </submittedName>
</protein>
<dbReference type="InterPro" id="IPR059101">
    <property type="entry name" value="NFACT-R_2"/>
</dbReference>
<dbReference type="Gene3D" id="3.40.50.620">
    <property type="entry name" value="HUPs"/>
    <property type="match status" value="1"/>
</dbReference>
<comment type="caution">
    <text evidence="2">The sequence shown here is derived from an EMBL/GenBank/DDBJ whole genome shotgun (WGS) entry which is preliminary data.</text>
</comment>
<dbReference type="Pfam" id="PF03054">
    <property type="entry name" value="tRNA_Me_trans"/>
    <property type="match status" value="1"/>
</dbReference>
<dbReference type="EMBL" id="DSTU01000004">
    <property type="protein sequence ID" value="HFJ53817.1"/>
    <property type="molecule type" value="Genomic_DNA"/>
</dbReference>
<dbReference type="PANTHER" id="PTHR11933:SF6">
    <property type="entry name" value="THIL AANH DOMAIN-CONTAINING PROTEIN"/>
    <property type="match status" value="1"/>
</dbReference>
<proteinExistence type="predicted"/>
<dbReference type="Pfam" id="PF18297">
    <property type="entry name" value="NFACT-R_2"/>
    <property type="match status" value="1"/>
</dbReference>
<reference evidence="2" key="1">
    <citation type="journal article" date="2020" name="mSystems">
        <title>Genome- and Community-Level Interaction Insights into Carbon Utilization and Element Cycling Functions of Hydrothermarchaeota in Hydrothermal Sediment.</title>
        <authorList>
            <person name="Zhou Z."/>
            <person name="Liu Y."/>
            <person name="Xu W."/>
            <person name="Pan J."/>
            <person name="Luo Z.H."/>
            <person name="Li M."/>
        </authorList>
    </citation>
    <scope>NUCLEOTIDE SEQUENCE [LARGE SCALE GENOMIC DNA]</scope>
    <source>
        <strain evidence="2">SpSt-265</strain>
        <strain evidence="3">SpSt-465</strain>
    </source>
</reference>
<gene>
    <name evidence="2" type="ORF">ENP94_08275</name>
    <name evidence="3" type="ORF">ENS16_03920</name>
</gene>